<name>A0A6I2GMM6_9LACT</name>
<dbReference type="Proteomes" id="UP000469870">
    <property type="component" value="Unassembled WGS sequence"/>
</dbReference>
<feature type="domain" description="Deacetylase sirtuin-type" evidence="5">
    <location>
        <begin position="1"/>
        <end position="248"/>
    </location>
</feature>
<dbReference type="AlphaFoldDB" id="A0A6I2GMM6"/>
<dbReference type="NCBIfam" id="NF001752">
    <property type="entry name" value="PRK00481.1-1"/>
    <property type="match status" value="1"/>
</dbReference>
<dbReference type="CDD" id="cd01407">
    <property type="entry name" value="SIR2-fam"/>
    <property type="match status" value="1"/>
</dbReference>
<evidence type="ECO:0000313" key="6">
    <source>
        <dbReference type="EMBL" id="MRI80551.1"/>
    </source>
</evidence>
<dbReference type="RefSeq" id="WP_153831678.1">
    <property type="nucleotide sequence ID" value="NZ_WJQR01000001.1"/>
</dbReference>
<evidence type="ECO:0000256" key="2">
    <source>
        <dbReference type="ARBA" id="ARBA00022679"/>
    </source>
</evidence>
<gene>
    <name evidence="8" type="ORF">GF867_03255</name>
    <name evidence="7" type="ORF">GIY09_02585</name>
    <name evidence="6" type="ORF">GIY11_00705</name>
</gene>
<dbReference type="PANTHER" id="PTHR11085:SF4">
    <property type="entry name" value="NAD-DEPENDENT PROTEIN DEACYLASE"/>
    <property type="match status" value="1"/>
</dbReference>
<accession>A0A6I2GMM6</accession>
<dbReference type="InterPro" id="IPR050134">
    <property type="entry name" value="NAD-dep_sirtuin_deacylases"/>
</dbReference>
<evidence type="ECO:0000313" key="11">
    <source>
        <dbReference type="Proteomes" id="UP000469870"/>
    </source>
</evidence>
<dbReference type="EMBL" id="WJQT01000002">
    <property type="protein sequence ID" value="MRJ46587.1"/>
    <property type="molecule type" value="Genomic_DNA"/>
</dbReference>
<comment type="caution">
    <text evidence="4">Lacks conserved residue(s) required for the propagation of feature annotation.</text>
</comment>
<dbReference type="GO" id="GO:0070403">
    <property type="term" value="F:NAD+ binding"/>
    <property type="evidence" value="ECO:0007669"/>
    <property type="project" value="InterPro"/>
</dbReference>
<evidence type="ECO:0000313" key="9">
    <source>
        <dbReference type="Proteomes" id="UP000430975"/>
    </source>
</evidence>
<protein>
    <recommendedName>
        <fullName evidence="1">protein acetyllysine N-acetyltransferase</fullName>
        <ecNumber evidence="1">2.3.1.286</ecNumber>
    </recommendedName>
</protein>
<dbReference type="EMBL" id="WJQS01000002">
    <property type="protein sequence ID" value="MRI84785.1"/>
    <property type="molecule type" value="Genomic_DNA"/>
</dbReference>
<sequence length="248" mass="28205">MNIEQLHIANQWLEEANMIVLFGGAGVSTESGLPDYRSQDGQYSRMEQTNEDPKKIMNRRYIMQHPEKFFNRAPNQSSQMLIEPNDAHKILAKWEKSGKDVRIITQNVDGLHQRAGHRFVIELHGNGRTSYCMTCGRVYLPNEVERDEQNIPRCHVDQGIVRPSVVFFGENPKAEDLQKSIDTIKQADVLIIAGTSLSVYPAKNLINHFKGDKVIVINREALEIQQLKVDLFLEGNVGQILAELDALR</sequence>
<evidence type="ECO:0000256" key="4">
    <source>
        <dbReference type="PROSITE-ProRule" id="PRU00236"/>
    </source>
</evidence>
<dbReference type="EC" id="2.3.1.286" evidence="1"/>
<dbReference type="InterPro" id="IPR026591">
    <property type="entry name" value="Sirtuin_cat_small_dom_sf"/>
</dbReference>
<comment type="caution">
    <text evidence="7">The sequence shown here is derived from an EMBL/GenBank/DDBJ whole genome shotgun (WGS) entry which is preliminary data.</text>
</comment>
<dbReference type="Pfam" id="PF02146">
    <property type="entry name" value="SIR2"/>
    <property type="match status" value="1"/>
</dbReference>
<evidence type="ECO:0000256" key="3">
    <source>
        <dbReference type="ARBA" id="ARBA00023027"/>
    </source>
</evidence>
<keyword evidence="9" id="KW-1185">Reference proteome</keyword>
<organism evidence="7 9">
    <name type="scientific">Fundicoccus ignavus</name>
    <dbReference type="NCBI Taxonomy" id="2664442"/>
    <lineage>
        <taxon>Bacteria</taxon>
        <taxon>Bacillati</taxon>
        <taxon>Bacillota</taxon>
        <taxon>Bacilli</taxon>
        <taxon>Lactobacillales</taxon>
        <taxon>Aerococcaceae</taxon>
        <taxon>Fundicoccus</taxon>
    </lineage>
</organism>
<dbReference type="InterPro" id="IPR003000">
    <property type="entry name" value="Sirtuin"/>
</dbReference>
<dbReference type="SUPFAM" id="SSF52467">
    <property type="entry name" value="DHS-like NAD/FAD-binding domain"/>
    <property type="match status" value="1"/>
</dbReference>
<dbReference type="PROSITE" id="PS50305">
    <property type="entry name" value="SIRTUIN"/>
    <property type="match status" value="1"/>
</dbReference>
<dbReference type="EMBL" id="WJQR01000001">
    <property type="protein sequence ID" value="MRI80551.1"/>
    <property type="molecule type" value="Genomic_DNA"/>
</dbReference>
<evidence type="ECO:0000313" key="7">
    <source>
        <dbReference type="EMBL" id="MRI84785.1"/>
    </source>
</evidence>
<evidence type="ECO:0000259" key="5">
    <source>
        <dbReference type="PROSITE" id="PS50305"/>
    </source>
</evidence>
<reference evidence="8 10" key="1">
    <citation type="submission" date="2019-11" db="EMBL/GenBank/DDBJ databases">
        <title>Characterisation of Fundicoccus ignavus gen. nov. sp. nov., a novel genus of the family Aerococcaceae from bulk tank milk.</title>
        <authorList>
            <person name="Siebert A."/>
            <person name="Huptas C."/>
            <person name="Wenning M."/>
            <person name="Scherer S."/>
            <person name="Doll E.V."/>
        </authorList>
    </citation>
    <scope>NUCLEOTIDE SEQUENCE [LARGE SCALE GENOMIC DNA]</scope>
    <source>
        <strain evidence="8 10">DSM 109652</strain>
    </source>
</reference>
<evidence type="ECO:0000256" key="1">
    <source>
        <dbReference type="ARBA" id="ARBA00012928"/>
    </source>
</evidence>
<dbReference type="InterPro" id="IPR029035">
    <property type="entry name" value="DHS-like_NAD/FAD-binding_dom"/>
</dbReference>
<reference evidence="9 11" key="2">
    <citation type="submission" date="2019-11" db="EMBL/GenBank/DDBJ databases">
        <title>Characterisation of Fundicoccus ignavus gen. nov. sp. nov., a novel genus of the family Aerococcaceae isolated from bulk tank milk.</title>
        <authorList>
            <person name="Siebert A."/>
            <person name="Huptas C."/>
            <person name="Wenning M."/>
            <person name="Scherer S."/>
            <person name="Doll E.V."/>
        </authorList>
    </citation>
    <scope>NUCLEOTIDE SEQUENCE [LARGE SCALE GENOMIC DNA]</scope>
    <source>
        <strain evidence="6 11">DSM 109653</strain>
        <strain evidence="7 9">WS4759</strain>
    </source>
</reference>
<keyword evidence="3" id="KW-0520">NAD</keyword>
<evidence type="ECO:0000313" key="10">
    <source>
        <dbReference type="Proteomes" id="UP000440066"/>
    </source>
</evidence>
<evidence type="ECO:0000313" key="8">
    <source>
        <dbReference type="EMBL" id="MRJ46587.1"/>
    </source>
</evidence>
<dbReference type="Proteomes" id="UP000440066">
    <property type="component" value="Unassembled WGS sequence"/>
</dbReference>
<dbReference type="Gene3D" id="3.30.1600.10">
    <property type="entry name" value="SIR2/SIRT2 'Small Domain"/>
    <property type="match status" value="1"/>
</dbReference>
<keyword evidence="2" id="KW-0808">Transferase</keyword>
<dbReference type="PANTHER" id="PTHR11085">
    <property type="entry name" value="NAD-DEPENDENT PROTEIN DEACYLASE SIRTUIN-5, MITOCHONDRIAL-RELATED"/>
    <property type="match status" value="1"/>
</dbReference>
<dbReference type="GO" id="GO:0017136">
    <property type="term" value="F:histone deacetylase activity, NAD-dependent"/>
    <property type="evidence" value="ECO:0007669"/>
    <property type="project" value="TreeGrafter"/>
</dbReference>
<dbReference type="Proteomes" id="UP000430975">
    <property type="component" value="Unassembled WGS sequence"/>
</dbReference>
<proteinExistence type="predicted"/>
<dbReference type="Gene3D" id="3.40.50.1220">
    <property type="entry name" value="TPP-binding domain"/>
    <property type="match status" value="1"/>
</dbReference>
<dbReference type="InterPro" id="IPR026590">
    <property type="entry name" value="Ssirtuin_cat_dom"/>
</dbReference>